<keyword evidence="2" id="KW-1185">Reference proteome</keyword>
<evidence type="ECO:0000313" key="2">
    <source>
        <dbReference type="Proteomes" id="UP000792457"/>
    </source>
</evidence>
<dbReference type="Proteomes" id="UP000792457">
    <property type="component" value="Unassembled WGS sequence"/>
</dbReference>
<accession>A0A8K0KS97</accession>
<sequence length="95" mass="11179">MLMLSIKRYRHKVTAIKETVAIIRKKNKKAVIWYIFKYLGSCINDKVDPDEVRARIGIARIVSMKFRPILSDRSQVKRSELDFQMLCKVHSVIWG</sequence>
<name>A0A8K0KS97_LADFU</name>
<organism evidence="1 2">
    <name type="scientific">Ladona fulva</name>
    <name type="common">Scarce chaser dragonfly</name>
    <name type="synonym">Libellula fulva</name>
    <dbReference type="NCBI Taxonomy" id="123851"/>
    <lineage>
        <taxon>Eukaryota</taxon>
        <taxon>Metazoa</taxon>
        <taxon>Ecdysozoa</taxon>
        <taxon>Arthropoda</taxon>
        <taxon>Hexapoda</taxon>
        <taxon>Insecta</taxon>
        <taxon>Pterygota</taxon>
        <taxon>Palaeoptera</taxon>
        <taxon>Odonata</taxon>
        <taxon>Epiprocta</taxon>
        <taxon>Anisoptera</taxon>
        <taxon>Libelluloidea</taxon>
        <taxon>Libellulidae</taxon>
        <taxon>Ladona</taxon>
    </lineage>
</organism>
<reference evidence="1" key="1">
    <citation type="submission" date="2013-04" db="EMBL/GenBank/DDBJ databases">
        <authorList>
            <person name="Qu J."/>
            <person name="Murali S.C."/>
            <person name="Bandaranaike D."/>
            <person name="Bellair M."/>
            <person name="Blankenburg K."/>
            <person name="Chao H."/>
            <person name="Dinh H."/>
            <person name="Doddapaneni H."/>
            <person name="Downs B."/>
            <person name="Dugan-Rocha S."/>
            <person name="Elkadiri S."/>
            <person name="Gnanaolivu R.D."/>
            <person name="Hernandez B."/>
            <person name="Javaid M."/>
            <person name="Jayaseelan J.C."/>
            <person name="Lee S."/>
            <person name="Li M."/>
            <person name="Ming W."/>
            <person name="Munidasa M."/>
            <person name="Muniz J."/>
            <person name="Nguyen L."/>
            <person name="Ongeri F."/>
            <person name="Osuji N."/>
            <person name="Pu L.-L."/>
            <person name="Puazo M."/>
            <person name="Qu C."/>
            <person name="Quiroz J."/>
            <person name="Raj R."/>
            <person name="Weissenberger G."/>
            <person name="Xin Y."/>
            <person name="Zou X."/>
            <person name="Han Y."/>
            <person name="Richards S."/>
            <person name="Worley K."/>
            <person name="Muzny D."/>
            <person name="Gibbs R."/>
        </authorList>
    </citation>
    <scope>NUCLEOTIDE SEQUENCE</scope>
    <source>
        <strain evidence="1">Sampled in the wild</strain>
    </source>
</reference>
<proteinExistence type="predicted"/>
<dbReference type="AlphaFoldDB" id="A0A8K0KS97"/>
<protein>
    <submittedName>
        <fullName evidence="1">Uncharacterized protein</fullName>
    </submittedName>
</protein>
<reference evidence="1" key="2">
    <citation type="submission" date="2017-10" db="EMBL/GenBank/DDBJ databases">
        <title>Ladona fulva Genome sequencing and assembly.</title>
        <authorList>
            <person name="Murali S."/>
            <person name="Richards S."/>
            <person name="Bandaranaike D."/>
            <person name="Bellair M."/>
            <person name="Blankenburg K."/>
            <person name="Chao H."/>
            <person name="Dinh H."/>
            <person name="Doddapaneni H."/>
            <person name="Dugan-Rocha S."/>
            <person name="Elkadiri S."/>
            <person name="Gnanaolivu R."/>
            <person name="Hernandez B."/>
            <person name="Skinner E."/>
            <person name="Javaid M."/>
            <person name="Lee S."/>
            <person name="Li M."/>
            <person name="Ming W."/>
            <person name="Munidasa M."/>
            <person name="Muniz J."/>
            <person name="Nguyen L."/>
            <person name="Hughes D."/>
            <person name="Osuji N."/>
            <person name="Pu L.-L."/>
            <person name="Puazo M."/>
            <person name="Qu C."/>
            <person name="Quiroz J."/>
            <person name="Raj R."/>
            <person name="Weissenberger G."/>
            <person name="Xin Y."/>
            <person name="Zou X."/>
            <person name="Han Y."/>
            <person name="Worley K."/>
            <person name="Muzny D."/>
            <person name="Gibbs R."/>
        </authorList>
    </citation>
    <scope>NUCLEOTIDE SEQUENCE</scope>
    <source>
        <strain evidence="1">Sampled in the wild</strain>
    </source>
</reference>
<comment type="caution">
    <text evidence="1">The sequence shown here is derived from an EMBL/GenBank/DDBJ whole genome shotgun (WGS) entry which is preliminary data.</text>
</comment>
<gene>
    <name evidence="1" type="ORF">J437_LFUL000753</name>
</gene>
<dbReference type="EMBL" id="KZ309469">
    <property type="protein sequence ID" value="KAG8238916.1"/>
    <property type="molecule type" value="Genomic_DNA"/>
</dbReference>
<evidence type="ECO:0000313" key="1">
    <source>
        <dbReference type="EMBL" id="KAG8238916.1"/>
    </source>
</evidence>